<evidence type="ECO:0000313" key="1">
    <source>
        <dbReference type="EMBL" id="ATA88790.1"/>
    </source>
</evidence>
<dbReference type="Pfam" id="PF17963">
    <property type="entry name" value="Big_9"/>
    <property type="match status" value="1"/>
</dbReference>
<dbReference type="KEGG" id="csto:CGC58_03040"/>
<dbReference type="OrthoDB" id="9805017at2"/>
<evidence type="ECO:0008006" key="3">
    <source>
        <dbReference type="Google" id="ProtNLM"/>
    </source>
</evidence>
<evidence type="ECO:0000313" key="2">
    <source>
        <dbReference type="Proteomes" id="UP000217348"/>
    </source>
</evidence>
<dbReference type="EMBL" id="CP022387">
    <property type="protein sequence ID" value="ATA88790.1"/>
    <property type="molecule type" value="Genomic_DNA"/>
</dbReference>
<reference evidence="2" key="1">
    <citation type="submission" date="2017-06" db="EMBL/GenBank/DDBJ databases">
        <title>Capnocytophaga spp. assemblies.</title>
        <authorList>
            <person name="Gulvik C.A."/>
        </authorList>
    </citation>
    <scope>NUCLEOTIDE SEQUENCE [LARGE SCALE GENOMIC DNA]</scope>
    <source>
        <strain evidence="2">H2177</strain>
    </source>
</reference>
<dbReference type="Pfam" id="PF13585">
    <property type="entry name" value="CHU_C"/>
    <property type="match status" value="1"/>
</dbReference>
<protein>
    <recommendedName>
        <fullName evidence="3">Ig-like domain-containing protein</fullName>
    </recommendedName>
</protein>
<dbReference type="RefSeq" id="WP_095895061.1">
    <property type="nucleotide sequence ID" value="NZ_CP022387.1"/>
</dbReference>
<organism evidence="1 2">
    <name type="scientific">Capnocytophaga stomatis</name>
    <dbReference type="NCBI Taxonomy" id="1848904"/>
    <lineage>
        <taxon>Bacteria</taxon>
        <taxon>Pseudomonadati</taxon>
        <taxon>Bacteroidota</taxon>
        <taxon>Flavobacteriia</taxon>
        <taxon>Flavobacteriales</taxon>
        <taxon>Flavobacteriaceae</taxon>
        <taxon>Capnocytophaga</taxon>
    </lineage>
</organism>
<gene>
    <name evidence="1" type="ORF">CGC58_03040</name>
</gene>
<dbReference type="Proteomes" id="UP000217348">
    <property type="component" value="Chromosome"/>
</dbReference>
<accession>A0A250FUJ9</accession>
<dbReference type="Gene3D" id="2.60.40.3440">
    <property type="match status" value="1"/>
</dbReference>
<name>A0A250FUJ9_9FLAO</name>
<sequence>MKNAFKHINMNCLRFVILMVASLIFWEVGAQVTIPPNGVTVTVGDDYGLVDNNYKLGKLTTQVTFSGSGTAEVVVTFPEGITMEANSLTLTPSTAVATNIAQNGSVVTFQITGASGSVTFSLDKLISPQAHQRARSADTSYVLQDKVKITQNGDTKEQSSKVYNYAYPILGLSGVVANNTAVMGLNTSGFSVVNTGNGKATDIYLVVEYPADITHNEVSMNGTPLQQISNNGNKYTFKIGKDSYNNGNGLVNGQQALALVHKYNVTSRCVKNTQIKYVVNWGEGDTEDTWYQNSGNEALRTVSSEAGAPNIEITRKDTGKSNSKFDNTDYTKTYFTIKNGHCVAEGGVVGTLRVSYTNYGTNTSLASALYKLGLYLRENLNDASKAYHKPSNVRVGSATLPVTAVPLPNVSGQDKLYKVDFSGLTSDPDGANEGLADLDNDGVFDDLPSGATFVIEYDLIKNGSAAEFESRCVTSNIQGGTSFSDYLVYLYSNYATYQTMCGDKVGGEGANPLDKAVYLENRSFRRYHHVTDGSFTPATLYSGASPIEGRFVFGSSSFFVTNIGSTGRDNAKWRIQYKINLPAGVKATNIKWFNADGYPATEPATNYDSSSVTTGRNLVILAPQNNKRGYVTMDFEAECGSNVTDAITYEINLLDNYGETAVCPIKLVCGSKPVKVVCTTDCDNDGPIMIETSGERAENSLGWTDHTMQTRHTKATLKATNAVMLKRSLHHDDIEITARGKQARGTADNLYYTFTTGEGVSLIPKSIVVKFVSGSISGVTQTLTATEAGVTTNAVGTGAGLKRQTKITWNLTKALNSKALQPEDIFEVVATYQVSKYDDINEIYLANSAERLVGHSSYFYMLDATGKEQYCGSALTPEMYTSLTTPFDGDNGGQQKFSGCTKTNIGGGFLAFMARRTPSSNTKLIGEFRPDRLLKQISFTLPKTLVVSNPMTYYEYATHYDTRTGVASRQTINIPLSDYTKTESGNFVTYTLKNEYNPNTKTYKMPPGLLVNHNAYSALLRVETVGSCDSPEVFEERGRVANNPEYYDYFYHYGITQPDGSNAPVYNTSKEFRVLMENKPGVSLAVLGNTTLKVTNLAQEIKVKLTNKNALSAAPYTWLSIPDVQGVEVIGLQEVDGNTLRTIDKVTTISGESMFYLSEAVLPASGREYIIKVRLTNCTQATLRVLTGWNCSKFPSGYNQTCSSATDPKLTDSEKSVTLVHSGSEIQLKRTQTPNPDPQDQTRAKLNMCADNWYEYEINSGGDGDVIDPKISITKELGVTIAGVEVYYPFDAVSPRTLTSRDEGTAVVYDLLPAGQPLLGRESTQSENQRKIRVRVNIKPDCEFRGGSTFGMEVLGKNTCGGALEGTRDNAITAAIEGVAEANYRVINTLTHTGGDANACASGATYEGKHSISAASGATTQDGGRVVIRIPQGFKMVVGTFATKDHSGNFNLTNVVLETESGVVLPSGVTEYRIKVPQNMANDNWFTYQFTVKQPDGEKATNCESEAKIEYYTIDTVGSVACPGGNDCANITTATSEVKTVTLKAERASLVIKNIIATSQAKNNKEELGLTFDIENTSNTPYTGALKIALFDDVNNNGKVDENEPSLGVITLSSQTFAESTTVQGLQGMIELPQEQVCRLRMKITSADNNCLCDMSDVLVPAPATITGLVKDVTICQTDSKELEYSAEAPQFASYHWSSTDSQAMDYLSANNIGNPVFTYTGADITQDTTFTYTLTVRRAGGCEAIQTVVVTVTPAPAAPAVSPLTFCVTATGADLTPSIASGHNWYTTAKGGTPITSAQVLSTGTYYVSSTNGSCESLRASVNIVISANQTPKGALSEVPFCDNTGQNVTVVQLKAKILELEPASGAVIKVYSGTQLLNDTDVVMPGTTYRYTRTTDNDCESEGQDITILLGKSTVPTGDNSQKFCGTPTVADLAAIYGGNAKIFEDATTLIALTDATNLTNGTYYVRNVEVGKCPSDVLSVSVTVESNCVDAIDDRNASPINGSVGNPNVLNVLTNDILNGVPNIPVSEVTITVPTPATPINGSPNVPTLEPTTGNVSVPADTPSGTYTIVYQICTNTNICDTANVVIVVDAQPIDAKDDTFAPMAGNTGGKAGNVLSNNGDGTDTLGGNDATTSDVAISVVTQATGINGSTVVPTLDVATGDVTVPANTPSGTYTIVYSICEKLNPTNCDTATATVVVTSATLVANPDDFSGTPISGVNGGNTPSVLTNDTLNGSPLNPTEVDLTWGTNIPAGLTPNADGTISVAPNTPSGTYTLTYTICEKLNPTNCDTTTATVVVDARPIDAKDDSFSPVSGNTGGTAGNVLSNNGNGADTLGGNDAAISDVTMSVVTPAVGIGGSTIVPTLDTTTGDVTVPANTPPGTYTIVYRICEKLNPANCDTATATVVVDARLIDAKDDSFSPVSGNTGGTAGNVLSNNGNGADTLGGNDVVISDVTMSVVTPAVGIGGSTIVPTLDTTTGDVTVPANTPPGTYTIVYRICEKLNPTNCDTATATVVVTSATLVANPDDFSSTPIRGIDGGTTPNVLTNDTFNGSPLNPSDVTLTWGTNVPTGFTPNADGTITIAPNTPAGTYTITYTICEKLNPTNCESVEVTIVVTEEPIDAKDDNFPAVSGNTGGKAGNVLSDNGNGLDVLGTNPATIANVNITQVTPASPINGSANIPTLDVTTGDINVPTDTPAGTYTIVYRICEKLNPTNCDTATATVEVAALPIVANDDDYTSFPIYTAVGGTVTTSVLVNDTIGGAPATLGTVTISNPTTPNTNIYIDVSNGTVVVLPNTPAGTYTLTYTICENANATNCSNEANVTVVVLDVPKANDDSATTEINTPVTVNILDNDENIPTTGRVAVVTDPSRGTVQVNDGGTPDDPSDDTITYTPNPGFVGTDTFVYELCDAAGNCSNATVTIEVVAGGDIVPYNAISTNDDGSNDIFYIKGIEAYPNNTVRIYNRWGVKVFEAHGYNNTTKVFRGLSNGRVTIEAPEKLPQGTYYYIIEYVDKNNQTKKKGSWLYIKN</sequence>
<proteinExistence type="predicted"/>